<name>A0A4C1WYH4_EUMVA</name>
<evidence type="ECO:0000313" key="2">
    <source>
        <dbReference type="EMBL" id="GBP55963.1"/>
    </source>
</evidence>
<keyword evidence="3" id="KW-1185">Reference proteome</keyword>
<proteinExistence type="predicted"/>
<dbReference type="Proteomes" id="UP000299102">
    <property type="component" value="Unassembled WGS sequence"/>
</dbReference>
<dbReference type="EMBL" id="BGZK01000682">
    <property type="protein sequence ID" value="GBP55963.1"/>
    <property type="molecule type" value="Genomic_DNA"/>
</dbReference>
<evidence type="ECO:0000256" key="1">
    <source>
        <dbReference type="SAM" id="MobiDB-lite"/>
    </source>
</evidence>
<reference evidence="2 3" key="1">
    <citation type="journal article" date="2019" name="Commun. Biol.">
        <title>The bagworm genome reveals a unique fibroin gene that provides high tensile strength.</title>
        <authorList>
            <person name="Kono N."/>
            <person name="Nakamura H."/>
            <person name="Ohtoshi R."/>
            <person name="Tomita M."/>
            <person name="Numata K."/>
            <person name="Arakawa K."/>
        </authorList>
    </citation>
    <scope>NUCLEOTIDE SEQUENCE [LARGE SCALE GENOMIC DNA]</scope>
</reference>
<accession>A0A4C1WYH4</accession>
<dbReference type="AlphaFoldDB" id="A0A4C1WYH4"/>
<organism evidence="2 3">
    <name type="scientific">Eumeta variegata</name>
    <name type="common">Bagworm moth</name>
    <name type="synonym">Eumeta japonica</name>
    <dbReference type="NCBI Taxonomy" id="151549"/>
    <lineage>
        <taxon>Eukaryota</taxon>
        <taxon>Metazoa</taxon>
        <taxon>Ecdysozoa</taxon>
        <taxon>Arthropoda</taxon>
        <taxon>Hexapoda</taxon>
        <taxon>Insecta</taxon>
        <taxon>Pterygota</taxon>
        <taxon>Neoptera</taxon>
        <taxon>Endopterygota</taxon>
        <taxon>Lepidoptera</taxon>
        <taxon>Glossata</taxon>
        <taxon>Ditrysia</taxon>
        <taxon>Tineoidea</taxon>
        <taxon>Psychidae</taxon>
        <taxon>Oiketicinae</taxon>
        <taxon>Eumeta</taxon>
    </lineage>
</organism>
<comment type="caution">
    <text evidence="2">The sequence shown here is derived from an EMBL/GenBank/DDBJ whole genome shotgun (WGS) entry which is preliminary data.</text>
</comment>
<protein>
    <submittedName>
        <fullName evidence="2">Uncharacterized protein</fullName>
    </submittedName>
</protein>
<evidence type="ECO:0000313" key="3">
    <source>
        <dbReference type="Proteomes" id="UP000299102"/>
    </source>
</evidence>
<feature type="region of interest" description="Disordered" evidence="1">
    <location>
        <begin position="75"/>
        <end position="99"/>
    </location>
</feature>
<sequence length="218" mass="24451">MRPRLSPSSRYQIADSRNYPVSINVQSHRSGVIFQKNKVRPIFLNTAFPFACMRFVEKFTCLAVRSPTAGVVSGSHHRVVDRARQQRPTAPSRHGGLSVGPLSLKCGRKGLCRRERGGQNEPYYQEPVYFSLVKNDTRREKIKSKVARGCVKGGAAAATTRDSYFRFEQAKPGAKAQRNNKRVSPPVARRLQRPLGPWTGAGTVLNLSSGFDSRFRYR</sequence>
<gene>
    <name evidence="2" type="ORF">EVAR_97676_1</name>
</gene>